<name>A0ABP4U4X8_9ACTN</name>
<protein>
    <submittedName>
        <fullName evidence="2">Alpha/beta fold hydrolase</fullName>
    </submittedName>
</protein>
<comment type="caution">
    <text evidence="2">The sequence shown here is derived from an EMBL/GenBank/DDBJ whole genome shotgun (WGS) entry which is preliminary data.</text>
</comment>
<dbReference type="InterPro" id="IPR000073">
    <property type="entry name" value="AB_hydrolase_1"/>
</dbReference>
<dbReference type="PANTHER" id="PTHR46438">
    <property type="entry name" value="ALPHA/BETA-HYDROLASES SUPERFAMILY PROTEIN"/>
    <property type="match status" value="1"/>
</dbReference>
<dbReference type="EMBL" id="BAAANY010000022">
    <property type="protein sequence ID" value="GAA1699253.1"/>
    <property type="molecule type" value="Genomic_DNA"/>
</dbReference>
<dbReference type="InterPro" id="IPR029058">
    <property type="entry name" value="AB_hydrolase_fold"/>
</dbReference>
<dbReference type="PRINTS" id="PR00111">
    <property type="entry name" value="ABHYDROLASE"/>
</dbReference>
<dbReference type="Pfam" id="PF12697">
    <property type="entry name" value="Abhydrolase_6"/>
    <property type="match status" value="1"/>
</dbReference>
<sequence>MEAFRAARLTNGGYIRAEGVAMFRVEDVVVERRGTGSPLVLLHGIGHRWQAWQPVLNLLAERHDVIAIDLPGFGGSPTLPDDRPYDMLAAVDTFCEIMAAYKLDRPHLAGNSLGGALALEVGSRGLASSVTALSPAGFFGPVGRAWAIGVLSSMRRSAMTSERNRQLMVRRKPLRLAGGSLLYGRPSLLQPENMLGDLQAMANAPAFDAVAQAGRSYRFRATPPTVPTTVAWGTRDRILWPRQAKVAARLLPDARHVPLPGCGHIPMQDDPGLVARTILATCRRSEVGVRA</sequence>
<evidence type="ECO:0000259" key="1">
    <source>
        <dbReference type="Pfam" id="PF12697"/>
    </source>
</evidence>
<evidence type="ECO:0000313" key="2">
    <source>
        <dbReference type="EMBL" id="GAA1699253.1"/>
    </source>
</evidence>
<dbReference type="GO" id="GO:0016787">
    <property type="term" value="F:hydrolase activity"/>
    <property type="evidence" value="ECO:0007669"/>
    <property type="project" value="UniProtKB-KW"/>
</dbReference>
<proteinExistence type="predicted"/>
<dbReference type="Gene3D" id="3.40.50.1820">
    <property type="entry name" value="alpha/beta hydrolase"/>
    <property type="match status" value="1"/>
</dbReference>
<gene>
    <name evidence="2" type="ORF">GCM10009765_55830</name>
</gene>
<dbReference type="SUPFAM" id="SSF53474">
    <property type="entry name" value="alpha/beta-Hydrolases"/>
    <property type="match status" value="1"/>
</dbReference>
<dbReference type="PANTHER" id="PTHR46438:SF11">
    <property type="entry name" value="LIPASE-RELATED"/>
    <property type="match status" value="1"/>
</dbReference>
<evidence type="ECO:0000313" key="3">
    <source>
        <dbReference type="Proteomes" id="UP001500618"/>
    </source>
</evidence>
<keyword evidence="2" id="KW-0378">Hydrolase</keyword>
<organism evidence="2 3">
    <name type="scientific">Fodinicola feengrottensis</name>
    <dbReference type="NCBI Taxonomy" id="435914"/>
    <lineage>
        <taxon>Bacteria</taxon>
        <taxon>Bacillati</taxon>
        <taxon>Actinomycetota</taxon>
        <taxon>Actinomycetes</taxon>
        <taxon>Mycobacteriales</taxon>
        <taxon>Fodinicola</taxon>
    </lineage>
</organism>
<accession>A0ABP4U4X8</accession>
<reference evidence="3" key="1">
    <citation type="journal article" date="2019" name="Int. J. Syst. Evol. Microbiol.">
        <title>The Global Catalogue of Microorganisms (GCM) 10K type strain sequencing project: providing services to taxonomists for standard genome sequencing and annotation.</title>
        <authorList>
            <consortium name="The Broad Institute Genomics Platform"/>
            <consortium name="The Broad Institute Genome Sequencing Center for Infectious Disease"/>
            <person name="Wu L."/>
            <person name="Ma J."/>
        </authorList>
    </citation>
    <scope>NUCLEOTIDE SEQUENCE [LARGE SCALE GENOMIC DNA]</scope>
    <source>
        <strain evidence="3">JCM 14718</strain>
    </source>
</reference>
<keyword evidence="3" id="KW-1185">Reference proteome</keyword>
<dbReference type="Proteomes" id="UP001500618">
    <property type="component" value="Unassembled WGS sequence"/>
</dbReference>
<feature type="domain" description="AB hydrolase-1" evidence="1">
    <location>
        <begin position="39"/>
        <end position="276"/>
    </location>
</feature>